<evidence type="ECO:0000313" key="4">
    <source>
        <dbReference type="EMBL" id="GHA32312.1"/>
    </source>
</evidence>
<dbReference type="InterPro" id="IPR029039">
    <property type="entry name" value="Flavoprotein-like_sf"/>
</dbReference>
<evidence type="ECO:0000256" key="1">
    <source>
        <dbReference type="ARBA" id="ARBA00006252"/>
    </source>
</evidence>
<keyword evidence="2" id="KW-0560">Oxidoreductase</keyword>
<evidence type="ECO:0000256" key="2">
    <source>
        <dbReference type="ARBA" id="ARBA00023002"/>
    </source>
</evidence>
<accession>A0A918VV69</accession>
<dbReference type="EMBL" id="BMZE01000003">
    <property type="protein sequence ID" value="GHA32312.1"/>
    <property type="molecule type" value="Genomic_DNA"/>
</dbReference>
<reference evidence="4" key="2">
    <citation type="submission" date="2020-09" db="EMBL/GenBank/DDBJ databases">
        <authorList>
            <person name="Sun Q."/>
            <person name="Kim S."/>
        </authorList>
    </citation>
    <scope>NUCLEOTIDE SEQUENCE</scope>
    <source>
        <strain evidence="4">KCTC 32437</strain>
    </source>
</reference>
<evidence type="ECO:0000259" key="3">
    <source>
        <dbReference type="Pfam" id="PF02525"/>
    </source>
</evidence>
<dbReference type="PANTHER" id="PTHR10204">
    <property type="entry name" value="NAD P H OXIDOREDUCTASE-RELATED"/>
    <property type="match status" value="1"/>
</dbReference>
<sequence>MRVHVVHAHPVETSYNRALFHAAVETLTEAGHEVDALSLYDEGFDAVLSREERLNYHEVPGNLTPAVAPYVERLRAAEALVFVHPVWNYGYPAILKGYFDRIYLPGVSFVLTGGKNNETGTLVPNLKNIRKVAFVTTYGGNRWRTMLMGDPPRRLARRWAWATFRTQQPPKYLALYDMNNNGEAQLNGFLDKVRSELASL</sequence>
<organism evidence="4 5">
    <name type="scientific">Devosia pacifica</name>
    <dbReference type="NCBI Taxonomy" id="1335967"/>
    <lineage>
        <taxon>Bacteria</taxon>
        <taxon>Pseudomonadati</taxon>
        <taxon>Pseudomonadota</taxon>
        <taxon>Alphaproteobacteria</taxon>
        <taxon>Hyphomicrobiales</taxon>
        <taxon>Devosiaceae</taxon>
        <taxon>Devosia</taxon>
    </lineage>
</organism>
<dbReference type="Pfam" id="PF02525">
    <property type="entry name" value="Flavodoxin_2"/>
    <property type="match status" value="1"/>
</dbReference>
<reference evidence="4" key="1">
    <citation type="journal article" date="2014" name="Int. J. Syst. Evol. Microbiol.">
        <title>Complete genome sequence of Corynebacterium casei LMG S-19264T (=DSM 44701T), isolated from a smear-ripened cheese.</title>
        <authorList>
            <consortium name="US DOE Joint Genome Institute (JGI-PGF)"/>
            <person name="Walter F."/>
            <person name="Albersmeier A."/>
            <person name="Kalinowski J."/>
            <person name="Ruckert C."/>
        </authorList>
    </citation>
    <scope>NUCLEOTIDE SEQUENCE</scope>
    <source>
        <strain evidence="4">KCTC 32437</strain>
    </source>
</reference>
<gene>
    <name evidence="4" type="ORF">GCM10007989_30480</name>
</gene>
<proteinExistence type="inferred from homology"/>
<dbReference type="PANTHER" id="PTHR10204:SF34">
    <property type="entry name" value="NAD(P)H DEHYDROGENASE [QUINONE] 1 ISOFORM 1"/>
    <property type="match status" value="1"/>
</dbReference>
<name>A0A918VV69_9HYPH</name>
<protein>
    <submittedName>
        <fullName evidence="4">NAD(P)H dehydrogenase (Quinone)</fullName>
    </submittedName>
</protein>
<comment type="similarity">
    <text evidence="1">Belongs to the NAD(P)H dehydrogenase (quinone) family.</text>
</comment>
<feature type="domain" description="Flavodoxin-like fold" evidence="3">
    <location>
        <begin position="1"/>
        <end position="142"/>
    </location>
</feature>
<keyword evidence="5" id="KW-1185">Reference proteome</keyword>
<dbReference type="Proteomes" id="UP000646579">
    <property type="component" value="Unassembled WGS sequence"/>
</dbReference>
<dbReference type="InterPro" id="IPR051545">
    <property type="entry name" value="NAD(P)H_dehydrogenase_qn"/>
</dbReference>
<dbReference type="Gene3D" id="3.40.50.360">
    <property type="match status" value="1"/>
</dbReference>
<dbReference type="RefSeq" id="WP_189426574.1">
    <property type="nucleotide sequence ID" value="NZ_BMZE01000003.1"/>
</dbReference>
<evidence type="ECO:0000313" key="5">
    <source>
        <dbReference type="Proteomes" id="UP000646579"/>
    </source>
</evidence>
<dbReference type="GO" id="GO:0005829">
    <property type="term" value="C:cytosol"/>
    <property type="evidence" value="ECO:0007669"/>
    <property type="project" value="TreeGrafter"/>
</dbReference>
<dbReference type="SUPFAM" id="SSF52218">
    <property type="entry name" value="Flavoproteins"/>
    <property type="match status" value="1"/>
</dbReference>
<dbReference type="GO" id="GO:0003955">
    <property type="term" value="F:NAD(P)H dehydrogenase (quinone) activity"/>
    <property type="evidence" value="ECO:0007669"/>
    <property type="project" value="TreeGrafter"/>
</dbReference>
<dbReference type="InterPro" id="IPR003680">
    <property type="entry name" value="Flavodoxin_fold"/>
</dbReference>
<comment type="caution">
    <text evidence="4">The sequence shown here is derived from an EMBL/GenBank/DDBJ whole genome shotgun (WGS) entry which is preliminary data.</text>
</comment>
<dbReference type="AlphaFoldDB" id="A0A918VV69"/>